<proteinExistence type="predicted"/>
<dbReference type="AlphaFoldDB" id="A0A6N7Q1D9"/>
<protein>
    <recommendedName>
        <fullName evidence="1">RNA polymerase sigma-70 region 3 domain-containing protein</fullName>
    </recommendedName>
</protein>
<dbReference type="Pfam" id="PF04539">
    <property type="entry name" value="Sigma70_r3"/>
    <property type="match status" value="1"/>
</dbReference>
<dbReference type="Proteomes" id="UP000440224">
    <property type="component" value="Unassembled WGS sequence"/>
</dbReference>
<dbReference type="GO" id="GO:0006352">
    <property type="term" value="P:DNA-templated transcription initiation"/>
    <property type="evidence" value="ECO:0007669"/>
    <property type="project" value="InterPro"/>
</dbReference>
<evidence type="ECO:0000313" key="3">
    <source>
        <dbReference type="Proteomes" id="UP000440224"/>
    </source>
</evidence>
<organism evidence="2 3">
    <name type="scientific">Polyangium spumosum</name>
    <dbReference type="NCBI Taxonomy" id="889282"/>
    <lineage>
        <taxon>Bacteria</taxon>
        <taxon>Pseudomonadati</taxon>
        <taxon>Myxococcota</taxon>
        <taxon>Polyangia</taxon>
        <taxon>Polyangiales</taxon>
        <taxon>Polyangiaceae</taxon>
        <taxon>Polyangium</taxon>
    </lineage>
</organism>
<accession>A0A6N7Q1D9</accession>
<evidence type="ECO:0000259" key="1">
    <source>
        <dbReference type="Pfam" id="PF04539"/>
    </source>
</evidence>
<name>A0A6N7Q1D9_9BACT</name>
<dbReference type="GO" id="GO:0003700">
    <property type="term" value="F:DNA-binding transcription factor activity"/>
    <property type="evidence" value="ECO:0007669"/>
    <property type="project" value="InterPro"/>
</dbReference>
<dbReference type="EMBL" id="WJIE01000025">
    <property type="protein sequence ID" value="MRG98128.1"/>
    <property type="molecule type" value="Genomic_DNA"/>
</dbReference>
<comment type="caution">
    <text evidence="2">The sequence shown here is derived from an EMBL/GenBank/DDBJ whole genome shotgun (WGS) entry which is preliminary data.</text>
</comment>
<gene>
    <name evidence="2" type="ORF">GF068_40395</name>
</gene>
<dbReference type="RefSeq" id="WP_170319976.1">
    <property type="nucleotide sequence ID" value="NZ_WJIE01000025.1"/>
</dbReference>
<reference evidence="2 3" key="1">
    <citation type="submission" date="2019-10" db="EMBL/GenBank/DDBJ databases">
        <title>A soil myxobacterium in the family Polyangiaceae.</title>
        <authorList>
            <person name="Li Y."/>
            <person name="Wang J."/>
        </authorList>
    </citation>
    <scope>NUCLEOTIDE SEQUENCE [LARGE SCALE GENOMIC DNA]</scope>
    <source>
        <strain evidence="2 3">DSM 14734</strain>
    </source>
</reference>
<evidence type="ECO:0000313" key="2">
    <source>
        <dbReference type="EMBL" id="MRG98128.1"/>
    </source>
</evidence>
<feature type="domain" description="RNA polymerase sigma-70 region 3" evidence="1">
    <location>
        <begin position="81"/>
        <end position="126"/>
    </location>
</feature>
<sequence length="130" mass="14279">MGADGAWTCQNLDVRPVIQSIIDELYARHHESGRVDLNDIAEIIGTHHVSYEEVDHIVDRLEAQGLVVGEPIDADEVTVMKRVLGAARSLRASLGRNPTITEIALSSGHPAHVVRRALERGVSPRVVRSY</sequence>
<dbReference type="InterPro" id="IPR007624">
    <property type="entry name" value="RNA_pol_sigma70_r3"/>
</dbReference>
<keyword evidence="3" id="KW-1185">Reference proteome</keyword>